<feature type="compositionally biased region" description="Polar residues" evidence="7">
    <location>
        <begin position="1038"/>
        <end position="1047"/>
    </location>
</feature>
<name>A0A061IMZ6_CRIGR</name>
<dbReference type="GO" id="GO:0005634">
    <property type="term" value="C:nucleus"/>
    <property type="evidence" value="ECO:0007669"/>
    <property type="project" value="UniProtKB-SubCell"/>
</dbReference>
<keyword evidence="5 6" id="KW-0539">Nucleus</keyword>
<evidence type="ECO:0000256" key="2">
    <source>
        <dbReference type="ARBA" id="ARBA00023015"/>
    </source>
</evidence>
<feature type="region of interest" description="Disordered" evidence="7">
    <location>
        <begin position="1330"/>
        <end position="1361"/>
    </location>
</feature>
<feature type="region of interest" description="Disordered" evidence="7">
    <location>
        <begin position="114"/>
        <end position="134"/>
    </location>
</feature>
<reference evidence="10" key="1">
    <citation type="journal article" date="2013" name="Nat. Biotechnol.">
        <title>Chinese hamster genome sequenced from sorted chromosomes.</title>
        <authorList>
            <person name="Brinkrolf K."/>
            <person name="Rupp O."/>
            <person name="Laux H."/>
            <person name="Kollin F."/>
            <person name="Ernst W."/>
            <person name="Linke B."/>
            <person name="Kofler R."/>
            <person name="Romand S."/>
            <person name="Hesse F."/>
            <person name="Budach W.E."/>
            <person name="Galosy S."/>
            <person name="Muller D."/>
            <person name="Noll T."/>
            <person name="Wienberg J."/>
            <person name="Jostock T."/>
            <person name="Leonard M."/>
            <person name="Grillari J."/>
            <person name="Tauch A."/>
            <person name="Goesmann A."/>
            <person name="Helk B."/>
            <person name="Mott J.E."/>
            <person name="Puhler A."/>
            <person name="Borth N."/>
        </authorList>
    </citation>
    <scope>NUCLEOTIDE SEQUENCE [LARGE SCALE GENOMIC DNA]</scope>
    <source>
        <strain evidence="10">17A/GY</strain>
    </source>
</reference>
<dbReference type="SUPFAM" id="SSF46689">
    <property type="entry name" value="Homeodomain-like"/>
    <property type="match status" value="1"/>
</dbReference>
<feature type="compositionally biased region" description="Polar residues" evidence="7">
    <location>
        <begin position="2186"/>
        <end position="2200"/>
    </location>
</feature>
<protein>
    <submittedName>
        <fullName evidence="9">Ligand-dependent nuclear receptor corepressor-like protein</fullName>
    </submittedName>
</protein>
<proteinExistence type="predicted"/>
<dbReference type="PANTHER" id="PTHR21545">
    <property type="entry name" value="TRANSCRIPTION FACTOR MLR1/2"/>
    <property type="match status" value="1"/>
</dbReference>
<evidence type="ECO:0000256" key="1">
    <source>
        <dbReference type="ARBA" id="ARBA00004123"/>
    </source>
</evidence>
<dbReference type="InterPro" id="IPR009057">
    <property type="entry name" value="Homeodomain-like_sf"/>
</dbReference>
<dbReference type="Pfam" id="PF15090">
    <property type="entry name" value="DUF4553"/>
    <property type="match status" value="1"/>
</dbReference>
<dbReference type="GO" id="GO:0003677">
    <property type="term" value="F:DNA binding"/>
    <property type="evidence" value="ECO:0007669"/>
    <property type="project" value="UniProtKB-UniRule"/>
</dbReference>
<feature type="domain" description="HTH psq-type" evidence="8">
    <location>
        <begin position="526"/>
        <end position="578"/>
    </location>
</feature>
<keyword evidence="3 6" id="KW-0238">DNA-binding</keyword>
<evidence type="ECO:0000256" key="6">
    <source>
        <dbReference type="PROSITE-ProRule" id="PRU00320"/>
    </source>
</evidence>
<dbReference type="PANTHER" id="PTHR21545:SF10">
    <property type="entry name" value="LIGAND-DEPENDENT NUCLEAR RECEPTOR COREPRESSOR-LIKE PROTEIN"/>
    <property type="match status" value="1"/>
</dbReference>
<feature type="region of interest" description="Disordered" evidence="7">
    <location>
        <begin position="506"/>
        <end position="531"/>
    </location>
</feature>
<feature type="region of interest" description="Disordered" evidence="7">
    <location>
        <begin position="2090"/>
        <end position="2200"/>
    </location>
</feature>
<feature type="region of interest" description="Disordered" evidence="7">
    <location>
        <begin position="1379"/>
        <end position="1456"/>
    </location>
</feature>
<accession>A0A061IMZ6</accession>
<feature type="region of interest" description="Disordered" evidence="7">
    <location>
        <begin position="1982"/>
        <end position="2006"/>
    </location>
</feature>
<evidence type="ECO:0000313" key="10">
    <source>
        <dbReference type="Proteomes" id="UP000030759"/>
    </source>
</evidence>
<dbReference type="EMBL" id="KE665522">
    <property type="protein sequence ID" value="ERE88688.1"/>
    <property type="molecule type" value="Genomic_DNA"/>
</dbReference>
<organism evidence="9 10">
    <name type="scientific">Cricetulus griseus</name>
    <name type="common">Chinese hamster</name>
    <name type="synonym">Cricetulus barabensis griseus</name>
    <dbReference type="NCBI Taxonomy" id="10029"/>
    <lineage>
        <taxon>Eukaryota</taxon>
        <taxon>Metazoa</taxon>
        <taxon>Chordata</taxon>
        <taxon>Craniata</taxon>
        <taxon>Vertebrata</taxon>
        <taxon>Euteleostomi</taxon>
        <taxon>Mammalia</taxon>
        <taxon>Eutheria</taxon>
        <taxon>Euarchontoglires</taxon>
        <taxon>Glires</taxon>
        <taxon>Rodentia</taxon>
        <taxon>Myomorpha</taxon>
        <taxon>Muroidea</taxon>
        <taxon>Cricetidae</taxon>
        <taxon>Cricetinae</taxon>
        <taxon>Cricetulus</taxon>
    </lineage>
</organism>
<feature type="DNA-binding region" description="H-T-H motif" evidence="6">
    <location>
        <begin position="554"/>
        <end position="574"/>
    </location>
</feature>
<feature type="region of interest" description="Disordered" evidence="7">
    <location>
        <begin position="1703"/>
        <end position="1726"/>
    </location>
</feature>
<feature type="compositionally biased region" description="Basic residues" evidence="7">
    <location>
        <begin position="1333"/>
        <end position="1344"/>
    </location>
</feature>
<evidence type="ECO:0000256" key="7">
    <source>
        <dbReference type="SAM" id="MobiDB-lite"/>
    </source>
</evidence>
<feature type="region of interest" description="Disordered" evidence="7">
    <location>
        <begin position="1066"/>
        <end position="1091"/>
    </location>
</feature>
<feature type="compositionally biased region" description="Polar residues" evidence="7">
    <location>
        <begin position="1445"/>
        <end position="1456"/>
    </location>
</feature>
<evidence type="ECO:0000313" key="9">
    <source>
        <dbReference type="EMBL" id="ERE88688.1"/>
    </source>
</evidence>
<keyword evidence="9" id="KW-0675">Receptor</keyword>
<feature type="compositionally biased region" description="Polar residues" evidence="7">
    <location>
        <begin position="116"/>
        <end position="133"/>
    </location>
</feature>
<evidence type="ECO:0000256" key="5">
    <source>
        <dbReference type="ARBA" id="ARBA00023242"/>
    </source>
</evidence>
<dbReference type="InterPro" id="IPR007889">
    <property type="entry name" value="HTH_Psq"/>
</dbReference>
<keyword evidence="2" id="KW-0805">Transcription regulation</keyword>
<feature type="compositionally biased region" description="Polar residues" evidence="7">
    <location>
        <begin position="1379"/>
        <end position="1395"/>
    </location>
</feature>
<evidence type="ECO:0000256" key="4">
    <source>
        <dbReference type="ARBA" id="ARBA00023163"/>
    </source>
</evidence>
<feature type="compositionally biased region" description="Polar residues" evidence="7">
    <location>
        <begin position="1982"/>
        <end position="1996"/>
    </location>
</feature>
<dbReference type="GO" id="GO:0006357">
    <property type="term" value="P:regulation of transcription by RNA polymerase II"/>
    <property type="evidence" value="ECO:0007669"/>
    <property type="project" value="TreeGrafter"/>
</dbReference>
<gene>
    <name evidence="9" type="ORF">H671_1g2870</name>
</gene>
<dbReference type="Gene3D" id="1.10.10.60">
    <property type="entry name" value="Homeodomain-like"/>
    <property type="match status" value="2"/>
</dbReference>
<comment type="subcellular location">
    <subcellularLocation>
        <location evidence="1 6">Nucleus</location>
    </subcellularLocation>
</comment>
<dbReference type="FunFam" id="1.10.10.60:FF:000019">
    <property type="entry name" value="Ligand-dependent corepressor isoform 1"/>
    <property type="match status" value="1"/>
</dbReference>
<dbReference type="Proteomes" id="UP000030759">
    <property type="component" value="Unassembled WGS sequence"/>
</dbReference>
<evidence type="ECO:0000259" key="8">
    <source>
        <dbReference type="PROSITE" id="PS50960"/>
    </source>
</evidence>
<dbReference type="PROSITE" id="PS50960">
    <property type="entry name" value="HTH_PSQ"/>
    <property type="match status" value="1"/>
</dbReference>
<feature type="compositionally biased region" description="Basic and acidic residues" evidence="7">
    <location>
        <begin position="1075"/>
        <end position="1086"/>
    </location>
</feature>
<sequence>MDAHRPPHLPFLFKCNSVFRFGGVCLVLLQTSALRAVIQCAALGSGKIFGLLPVYIVRNKKCFESILEGLYGPRLRRDLSLFEDCEPEELTDWSMDEKCSFCNLQREAVSDCIPSLDSSQSTPTEELSSQGQSHTDKIECQAENYLNALFRKKDLPQNCDPNIPLVAQELMKKMIRQFAIEYISKSGKIQENRNGSIGASLVYKSIQMNQAENCLQDEQEGPLDLTVTRTQEQTAQQGDGVLDLSTKKTSIKSEESPICDPSSENAVAGRLHRNREDYVERSAEFADGLLSKALKDIQSGALDINKAGILYGIPQKTLLLHLEALPAGKPASFKNKTRDFNDSYSYTDSKETCAVLQKVALWARAQAERTEKSKLNLLETSELKFPTASSYLHQLTLQKMVTQFKEKNESLQYETSNPPVQLKIPQLRVNSVSKSQPDGSGLLDVMYQVSKTSSVLEGSALQKLKNILPKQNKIECSGPVTHTSVDSYFLHGDLSPLCLNSKNGTIDGTSENTEDGLDRKDNKQPRKKRGRYRQYDHEIMEEAIAMVMSGKMSVSKAQGIYGVPHSTLEYKVKERSGTLKTPPKKKLRLPDTGLYMTDSGTGSCRNSSKPVSTVDAKSEEATKMEKGKSALSKVLESLCIRHHQQVLAMLKFLVQEQNAASICCCNSSCTMSSESQKSLFEDDLHGLSHSCEYRLAERGCLHNERQSPSLVPLPVCIKELHCLSCQTVTVEHIKTVMNRGVENSYNPHRCCCGQLAENHSTKSNFPSPLSREVCDLSVNLKDGCRSRSPSPPPLSPVETGGFEKWKDIVSEHSALENNKLETSINQPPSLTPAEISIHKCGHDSKINKSKQSSNSDSVLLDASSSYTSNHEKGETAIIFQDLMDRINEKLKSIETTDTSNLIKLSSSDCDSDNDFKLGDLITSLLHSATASDYSFMELLSQHDKKVENKIIQTRFRKRQQTLFAMHNSPDSPVIRRQSLQIKRELASLDENFLKKRHSEKNSRKLSCNDKIPSVNKEFQPCQEPLKNSKSFQDENHAETLSSPNDVAPQLQVTVESSETNVAFDQFSEATSSEKMSQRKSPEKSTTEKLTVQNNRENTKLENTQTLLRTDAPGLLSRTKRNIVPPGWYSIYVTNNSASKKFLEGKRVSDCAHNKDPVRDPTESLQTRDLNKIAMNSNLQVVVERLEDTINMAQRSWTNQALSEGCKAYKKLIETDSKVQNSGAALTCTLSRMASKNQGLSKSLIASSNKRNYGMPIMNLKKKSDNQKTALILERNSLTSSVESVPTKCEGTESSVSNYSSPIKLMFLSEIKSNEGVKYTLTSVSTSQSNAKFASHKHKTHQLTGRKREAKEDIPNTNFDDYSSNHDINYLQSQLNCVQEATPSSAEFPDSLNSNKPQEDPEGKSSGAIDLPYKRKPGRPKKIGPQVVKQIKRPIGRPPKPKAGQTDVSVGQTESFSSGKKNLESLSEVKEGIYRKSIVVTVVYGRSRRTKRCVSEGSMNISNISLNNDAEDFAINSRSLRNTREYETGCGESLSAVSKLTPESEICDSDFEYVRPIKSKSVIPQASKNIIRPNQKPLSIVRKPGRPAKVKISGISVTVSRVSPQQREVCLSSCLPPLEQETMLEKTCREEKLDQQCSKLDKVRHTDVDMFKNESNSTVVSIPPKHSIRARKPSLHFLHSLASSDSLTYKNTLRHKSCKLHLQKGKSPKKKYRQSSLKLASKGIPGSKHSRKAAKCFEDKKLMPISEVSLDPVISSNPLLRWWATSTSNDSLLEELNNRFEQIANAWVQVSRGEAQNSVRRTEFTEDSGFKAASPLETCLLELEVSPVKMLFQKKYNLNELCTWFMQTTETQSLSLVRKANARNPLEVINTKGIKLGVKCCGFNASPFRKHFKKFAVSSPSKSAGKFRILHKMVGSPLLNVKRNLTLARLKRTEFKSLHCERWRREEKPHSHRTVDWNSKRRNLRFFCQNQFFTKTEGEINEETSLSGESTVGNQGASLPETRGDSPRERVAVHDFTTHASLESNVKSETKENGTGCGQINSEKGQGLGNVFSSNWRTETLKDCRIFLRKINCLEQRNTFKLNTVIYSPESVDSGHNQVQEESKRFNLRSHSARQNSFKKQNKERESAKANSPASDKLTDELDSSQISKHVNFDKSPDSSEALSKLNKRKRPPWKTTEMSAKRYKRQSCNNGQMANYCTKS</sequence>
<dbReference type="InterPro" id="IPR028104">
    <property type="entry name" value="DUF4553"/>
</dbReference>
<feature type="compositionally biased region" description="Basic residues" evidence="7">
    <location>
        <begin position="1703"/>
        <end position="1712"/>
    </location>
</feature>
<evidence type="ECO:0000256" key="3">
    <source>
        <dbReference type="ARBA" id="ARBA00023125"/>
    </source>
</evidence>
<keyword evidence="4" id="KW-0804">Transcription</keyword>
<feature type="region of interest" description="Disordered" evidence="7">
    <location>
        <begin position="1018"/>
        <end position="1047"/>
    </location>
</feature>
<dbReference type="Pfam" id="PF05225">
    <property type="entry name" value="HTH_psq"/>
    <property type="match status" value="2"/>
</dbReference>